<dbReference type="PANTHER" id="PTHR36323">
    <property type="entry name" value="MYOTUBULARIN-LIKE PROTEIN"/>
    <property type="match status" value="1"/>
</dbReference>
<dbReference type="AlphaFoldDB" id="A0A9N7MN63"/>
<name>A0A9N7MN63_STRHE</name>
<reference evidence="1" key="1">
    <citation type="submission" date="2019-12" db="EMBL/GenBank/DDBJ databases">
        <authorList>
            <person name="Scholes J."/>
        </authorList>
    </citation>
    <scope>NUCLEOTIDE SEQUENCE</scope>
</reference>
<dbReference type="OrthoDB" id="1919827at2759"/>
<organism evidence="1 2">
    <name type="scientific">Striga hermonthica</name>
    <name type="common">Purple witchweed</name>
    <name type="synonym">Buchnera hermonthica</name>
    <dbReference type="NCBI Taxonomy" id="68872"/>
    <lineage>
        <taxon>Eukaryota</taxon>
        <taxon>Viridiplantae</taxon>
        <taxon>Streptophyta</taxon>
        <taxon>Embryophyta</taxon>
        <taxon>Tracheophyta</taxon>
        <taxon>Spermatophyta</taxon>
        <taxon>Magnoliopsida</taxon>
        <taxon>eudicotyledons</taxon>
        <taxon>Gunneridae</taxon>
        <taxon>Pentapetalae</taxon>
        <taxon>asterids</taxon>
        <taxon>lamiids</taxon>
        <taxon>Lamiales</taxon>
        <taxon>Orobanchaceae</taxon>
        <taxon>Buchnereae</taxon>
        <taxon>Striga</taxon>
    </lineage>
</organism>
<evidence type="ECO:0000313" key="2">
    <source>
        <dbReference type="Proteomes" id="UP001153555"/>
    </source>
</evidence>
<sequence length="180" mass="19730">MADKYGHHSNIHNPKRIFLPMFCRLSIKDVKLSTHRKIHAGAGEPSSPKVSCMGQVKRNPTAAGGRHKHPIANRNKPGKALLPITAGGGRIRQEMIRAVRISRGSRMTIDFDRDGAVDVSKMDPPLPVVRRAAAAPGAGREEVNLWRRRFDTAGGGLKRLEIEKIRLPNGGFRPPASLTV</sequence>
<proteinExistence type="predicted"/>
<dbReference type="Proteomes" id="UP001153555">
    <property type="component" value="Unassembled WGS sequence"/>
</dbReference>
<keyword evidence="2" id="KW-1185">Reference proteome</keyword>
<dbReference type="EMBL" id="CACSLK010004199">
    <property type="protein sequence ID" value="CAA0809912.1"/>
    <property type="molecule type" value="Genomic_DNA"/>
</dbReference>
<comment type="caution">
    <text evidence="1">The sequence shown here is derived from an EMBL/GenBank/DDBJ whole genome shotgun (WGS) entry which is preliminary data.</text>
</comment>
<gene>
    <name evidence="1" type="ORF">SHERM_11821</name>
</gene>
<evidence type="ECO:0000313" key="1">
    <source>
        <dbReference type="EMBL" id="CAA0809912.1"/>
    </source>
</evidence>
<dbReference type="PANTHER" id="PTHR36323:SF1">
    <property type="entry name" value="MYOTUBULARIN-LIKE PROTEIN"/>
    <property type="match status" value="1"/>
</dbReference>
<protein>
    <submittedName>
        <fullName evidence="1">Uncharacterized protein</fullName>
    </submittedName>
</protein>
<accession>A0A9N7MN63</accession>